<dbReference type="EMBL" id="GL378414">
    <property type="protein sequence ID" value="EFJ40504.1"/>
    <property type="molecule type" value="Genomic_DNA"/>
</dbReference>
<feature type="region of interest" description="Disordered" evidence="1">
    <location>
        <begin position="28"/>
        <end position="71"/>
    </location>
</feature>
<accession>D8UIF9</accession>
<name>D8UIF9_VOLCA</name>
<reference evidence="2 3" key="1">
    <citation type="journal article" date="2010" name="Science">
        <title>Genomic analysis of organismal complexity in the multicellular green alga Volvox carteri.</title>
        <authorList>
            <person name="Prochnik S.E."/>
            <person name="Umen J."/>
            <person name="Nedelcu A.M."/>
            <person name="Hallmann A."/>
            <person name="Miller S.M."/>
            <person name="Nishii I."/>
            <person name="Ferris P."/>
            <person name="Kuo A."/>
            <person name="Mitros T."/>
            <person name="Fritz-Laylin L.K."/>
            <person name="Hellsten U."/>
            <person name="Chapman J."/>
            <person name="Simakov O."/>
            <person name="Rensing S.A."/>
            <person name="Terry A."/>
            <person name="Pangilinan J."/>
            <person name="Kapitonov V."/>
            <person name="Jurka J."/>
            <person name="Salamov A."/>
            <person name="Shapiro H."/>
            <person name="Schmutz J."/>
            <person name="Grimwood J."/>
            <person name="Lindquist E."/>
            <person name="Lucas S."/>
            <person name="Grigoriev I.V."/>
            <person name="Schmitt R."/>
            <person name="Kirk D."/>
            <person name="Rokhsar D.S."/>
        </authorList>
    </citation>
    <scope>NUCLEOTIDE SEQUENCE [LARGE SCALE GENOMIC DNA]</scope>
    <source>
        <strain evidence="3">f. Nagariensis / Eve</strain>
    </source>
</reference>
<proteinExistence type="predicted"/>
<dbReference type="GeneID" id="9627887"/>
<sequence length="86" mass="9188">MSFILRPRAVVGRGRVCAGLLGFLCLSESSPQEPDQAGDVTPGKEYSGRCQGELNPSYIPPPSSERPRAPPGISHRIMVVLDLVGL</sequence>
<evidence type="ECO:0000313" key="2">
    <source>
        <dbReference type="EMBL" id="EFJ40504.1"/>
    </source>
</evidence>
<dbReference type="RefSeq" id="XP_002958428.1">
    <property type="nucleotide sequence ID" value="XM_002958382.1"/>
</dbReference>
<keyword evidence="3" id="KW-1185">Reference proteome</keyword>
<organism evidence="3">
    <name type="scientific">Volvox carteri f. nagariensis</name>
    <dbReference type="NCBI Taxonomy" id="3068"/>
    <lineage>
        <taxon>Eukaryota</taxon>
        <taxon>Viridiplantae</taxon>
        <taxon>Chlorophyta</taxon>
        <taxon>core chlorophytes</taxon>
        <taxon>Chlorophyceae</taxon>
        <taxon>CS clade</taxon>
        <taxon>Chlamydomonadales</taxon>
        <taxon>Volvocaceae</taxon>
        <taxon>Volvox</taxon>
    </lineage>
</organism>
<protein>
    <submittedName>
        <fullName evidence="2">Uncharacterized protein</fullName>
    </submittedName>
</protein>
<gene>
    <name evidence="2" type="ORF">VOLCADRAFT_69452</name>
</gene>
<evidence type="ECO:0000256" key="1">
    <source>
        <dbReference type="SAM" id="MobiDB-lite"/>
    </source>
</evidence>
<evidence type="ECO:0000313" key="3">
    <source>
        <dbReference type="Proteomes" id="UP000001058"/>
    </source>
</evidence>
<dbReference type="Proteomes" id="UP000001058">
    <property type="component" value="Unassembled WGS sequence"/>
</dbReference>
<dbReference type="KEGG" id="vcn:VOLCADRAFT_69452"/>
<dbReference type="AlphaFoldDB" id="D8UIF9"/>
<dbReference type="InParanoid" id="D8UIF9"/>